<protein>
    <recommendedName>
        <fullName evidence="1">Alginate lyase 2 domain-containing protein</fullName>
    </recommendedName>
</protein>
<dbReference type="SUPFAM" id="SSF49899">
    <property type="entry name" value="Concanavalin A-like lectins/glucanases"/>
    <property type="match status" value="1"/>
</dbReference>
<evidence type="ECO:0000259" key="1">
    <source>
        <dbReference type="Pfam" id="PF08787"/>
    </source>
</evidence>
<sequence>MAENLVQFPEGPISDWTFSGLVDPSDVTLSNGVGGAGFDTTGAAYKGIYDQSAMAWIINAGFRPYDSPPSAVPAQEVLQFTTPANCTSIRLYPARASGSAYLYIVVPVLPETDYVATFWHQLVDGQHRVGGVALWQGREPPSATPRGPTVIASANASGLTSVTTAKPAGTSDGDLLLFFGSSDNSPGLTYTPPEGVSNSLFTRREANHDGAAITAEGWWKIADGEGPDYTLSMSGAKDTNFSILRIPGAFVPGPIDDVQVIVSTSNSEPVLPGSGGMSLTMDHKNSRVIRFVAWDGSKTVTEAPSWDHSVLRHVDFSGEDQFFLEFEQADGSWLRPAAVNLSGPTRWIGVTLVIRMNGEGPVTGEFDLPDNLGSGSGTLAGILPSGWKWQAPVNGLGDRSATDDNIEVDDLEGYENGPWYDIDTDGRLLLLAPADGATTPNTSYPRSELREMNGDDLAAWSFDGYARLDFETTILHTAYDVDGLPGEIIFAQVHGNAAGELCRLTFDGKGGVFYTNEHAPDGQGGTIDVDTPLLDDQGNPTDIRRGETMTGTILVSEGTLTVSMVHEGVTYSASAAIDPYWTGADLYFKAGVYSLVGAIGSGAGSEGHGYAAVLLSSAKVSHAMPGSARFMVWTGTGFVEAPLACYDGTAFVDRPLKRFDGSAWS</sequence>
<name>A0ABP9L3W5_9RHOB</name>
<dbReference type="Proteomes" id="UP001499910">
    <property type="component" value="Unassembled WGS sequence"/>
</dbReference>
<dbReference type="EMBL" id="BAABHW010000002">
    <property type="protein sequence ID" value="GAA5070515.1"/>
    <property type="molecule type" value="Genomic_DNA"/>
</dbReference>
<gene>
    <name evidence="2" type="ORF">GCM10023209_13330</name>
</gene>
<dbReference type="RefSeq" id="WP_259549910.1">
    <property type="nucleotide sequence ID" value="NZ_BAABHW010000002.1"/>
</dbReference>
<dbReference type="InterPro" id="IPR014895">
    <property type="entry name" value="Alginate_lyase_2"/>
</dbReference>
<dbReference type="Gene3D" id="2.60.120.200">
    <property type="match status" value="1"/>
</dbReference>
<dbReference type="InterPro" id="IPR013320">
    <property type="entry name" value="ConA-like_dom_sf"/>
</dbReference>
<dbReference type="Pfam" id="PF08787">
    <property type="entry name" value="Alginate_lyase2"/>
    <property type="match status" value="1"/>
</dbReference>
<comment type="caution">
    <text evidence="2">The sequence shown here is derived from an EMBL/GenBank/DDBJ whole genome shotgun (WGS) entry which is preliminary data.</text>
</comment>
<keyword evidence="3" id="KW-1185">Reference proteome</keyword>
<proteinExistence type="predicted"/>
<organism evidence="2 3">
    <name type="scientific">[Roseibacterium] beibuensis</name>
    <dbReference type="NCBI Taxonomy" id="1193142"/>
    <lineage>
        <taxon>Bacteria</taxon>
        <taxon>Pseudomonadati</taxon>
        <taxon>Pseudomonadota</taxon>
        <taxon>Alphaproteobacteria</taxon>
        <taxon>Rhodobacterales</taxon>
        <taxon>Roseobacteraceae</taxon>
        <taxon>Roseicyclus</taxon>
    </lineage>
</organism>
<feature type="domain" description="Alginate lyase 2" evidence="1">
    <location>
        <begin position="385"/>
        <end position="622"/>
    </location>
</feature>
<evidence type="ECO:0000313" key="3">
    <source>
        <dbReference type="Proteomes" id="UP001499910"/>
    </source>
</evidence>
<evidence type="ECO:0000313" key="2">
    <source>
        <dbReference type="EMBL" id="GAA5070515.1"/>
    </source>
</evidence>
<accession>A0ABP9L3W5</accession>
<reference evidence="3" key="1">
    <citation type="journal article" date="2019" name="Int. J. Syst. Evol. Microbiol.">
        <title>The Global Catalogue of Microorganisms (GCM) 10K type strain sequencing project: providing services to taxonomists for standard genome sequencing and annotation.</title>
        <authorList>
            <consortium name="The Broad Institute Genomics Platform"/>
            <consortium name="The Broad Institute Genome Sequencing Center for Infectious Disease"/>
            <person name="Wu L."/>
            <person name="Ma J."/>
        </authorList>
    </citation>
    <scope>NUCLEOTIDE SEQUENCE [LARGE SCALE GENOMIC DNA]</scope>
    <source>
        <strain evidence="3">JCM 18015</strain>
    </source>
</reference>